<gene>
    <name evidence="3" type="ORF">F0415_07840</name>
</gene>
<dbReference type="AlphaFoldDB" id="A0A5B2Z9K3"/>
<feature type="transmembrane region" description="Helical" evidence="2">
    <location>
        <begin position="49"/>
        <end position="73"/>
    </location>
</feature>
<proteinExistence type="predicted"/>
<organism evidence="3 4">
    <name type="scientific">Arenimonas fontis</name>
    <dbReference type="NCBI Taxonomy" id="2608255"/>
    <lineage>
        <taxon>Bacteria</taxon>
        <taxon>Pseudomonadati</taxon>
        <taxon>Pseudomonadota</taxon>
        <taxon>Gammaproteobacteria</taxon>
        <taxon>Lysobacterales</taxon>
        <taxon>Lysobacteraceae</taxon>
        <taxon>Arenimonas</taxon>
    </lineage>
</organism>
<reference evidence="3 4" key="1">
    <citation type="submission" date="2019-09" db="EMBL/GenBank/DDBJ databases">
        <title>Arenimonas chukotkensis sp. nov., a bacterium isolated from Chukotka hot spring, Arctic region, Russia.</title>
        <authorList>
            <person name="Zayulina K.S."/>
            <person name="Prokofeva M.I."/>
            <person name="Elcheninov A.G."/>
            <person name="Novikov A."/>
            <person name="Kochetkova T.V."/>
            <person name="Kublanov I.V."/>
        </authorList>
    </citation>
    <scope>NUCLEOTIDE SEQUENCE [LARGE SCALE GENOMIC DNA]</scope>
    <source>
        <strain evidence="3 4">3729k</strain>
    </source>
</reference>
<evidence type="ECO:0000256" key="2">
    <source>
        <dbReference type="SAM" id="Phobius"/>
    </source>
</evidence>
<name>A0A5B2Z9K3_9GAMM</name>
<evidence type="ECO:0000313" key="4">
    <source>
        <dbReference type="Proteomes" id="UP000322165"/>
    </source>
</evidence>
<accession>A0A5B2Z9K3</accession>
<comment type="caution">
    <text evidence="3">The sequence shown here is derived from an EMBL/GenBank/DDBJ whole genome shotgun (WGS) entry which is preliminary data.</text>
</comment>
<feature type="compositionally biased region" description="Low complexity" evidence="1">
    <location>
        <begin position="98"/>
        <end position="121"/>
    </location>
</feature>
<keyword evidence="4" id="KW-1185">Reference proteome</keyword>
<keyword evidence="2" id="KW-0472">Membrane</keyword>
<keyword evidence="2" id="KW-0812">Transmembrane</keyword>
<feature type="region of interest" description="Disordered" evidence="1">
    <location>
        <begin position="79"/>
        <end position="121"/>
    </location>
</feature>
<dbReference type="RefSeq" id="WP_149860662.1">
    <property type="nucleotide sequence ID" value="NZ_VUOD01000005.1"/>
</dbReference>
<protein>
    <submittedName>
        <fullName evidence="3">Uncharacterized protein</fullName>
    </submittedName>
</protein>
<keyword evidence="2" id="KW-1133">Transmembrane helix</keyword>
<evidence type="ECO:0000256" key="1">
    <source>
        <dbReference type="SAM" id="MobiDB-lite"/>
    </source>
</evidence>
<dbReference type="Proteomes" id="UP000322165">
    <property type="component" value="Unassembled WGS sequence"/>
</dbReference>
<dbReference type="EMBL" id="VUOD01000005">
    <property type="protein sequence ID" value="KAA2284605.1"/>
    <property type="molecule type" value="Genomic_DNA"/>
</dbReference>
<sequence length="121" mass="13224">MNRNGNDATPSPDPRIANALWHWLALGALALLMLPPTRGELPWLGSGPFWLLSAPAAALAVLYRGVLAAAWRAHLVRDTPRRRRHARGHQARRRTHRPAASSAFSAASRPRSASSLARQNS</sequence>
<feature type="transmembrane region" description="Helical" evidence="2">
    <location>
        <begin position="20"/>
        <end position="37"/>
    </location>
</feature>
<feature type="compositionally biased region" description="Basic residues" evidence="1">
    <location>
        <begin position="80"/>
        <end position="97"/>
    </location>
</feature>
<reference evidence="3 4" key="2">
    <citation type="submission" date="2019-09" db="EMBL/GenBank/DDBJ databases">
        <authorList>
            <person name="Mazur A."/>
        </authorList>
    </citation>
    <scope>NUCLEOTIDE SEQUENCE [LARGE SCALE GENOMIC DNA]</scope>
    <source>
        <strain evidence="3 4">3729k</strain>
    </source>
</reference>
<evidence type="ECO:0000313" key="3">
    <source>
        <dbReference type="EMBL" id="KAA2284605.1"/>
    </source>
</evidence>